<dbReference type="EMBL" id="JADAQX010000251">
    <property type="protein sequence ID" value="KAF8821019.1"/>
    <property type="molecule type" value="Genomic_DNA"/>
</dbReference>
<comment type="caution">
    <text evidence="1">The sequence shown here is derived from an EMBL/GenBank/DDBJ whole genome shotgun (WGS) entry which is preliminary data.</text>
</comment>
<evidence type="ECO:0000313" key="1">
    <source>
        <dbReference type="EMBL" id="KAF8821019.1"/>
    </source>
</evidence>
<dbReference type="InterPro" id="IPR003923">
    <property type="entry name" value="TAF10"/>
</dbReference>
<protein>
    <recommendedName>
        <fullName evidence="3">Transcription initiation factor TFIID subunit 10</fullName>
    </recommendedName>
</protein>
<dbReference type="Pfam" id="PF03540">
    <property type="entry name" value="TAF10"/>
    <property type="match status" value="1"/>
</dbReference>
<keyword evidence="2" id="KW-1185">Reference proteome</keyword>
<accession>A0ABQ7JAL6</accession>
<dbReference type="Proteomes" id="UP000823046">
    <property type="component" value="Unassembled WGS sequence"/>
</dbReference>
<evidence type="ECO:0008006" key="3">
    <source>
        <dbReference type="Google" id="ProtNLM"/>
    </source>
</evidence>
<evidence type="ECO:0000313" key="2">
    <source>
        <dbReference type="Proteomes" id="UP000823046"/>
    </source>
</evidence>
<sequence length="136" mass="15116">MNDIGGSDLINENDEVILNRLENEETAIIDEVCDYYLQRVGCATADISVVRLAALYSQKIFEKIIGDAKTTNSYNSNDMVSTGKGNTQTSSRELDVETFFNAIKKNDDSLLKYNLDIFLEHPSSALNGQTPNLDEV</sequence>
<gene>
    <name evidence="1" type="ORF">IE077_002554</name>
</gene>
<reference evidence="1 2" key="1">
    <citation type="journal article" date="2020" name="bioRxiv">
        <title>Metabolic contributions of an alphaproteobacterial endosymbiont in the apicomplexan Cardiosporidium cionae.</title>
        <authorList>
            <person name="Hunter E.S."/>
            <person name="Paight C.J."/>
            <person name="Lane C.E."/>
        </authorList>
    </citation>
    <scope>NUCLEOTIDE SEQUENCE [LARGE SCALE GENOMIC DNA]</scope>
    <source>
        <strain evidence="1">ESH_2018</strain>
    </source>
</reference>
<organism evidence="1 2">
    <name type="scientific">Cardiosporidium cionae</name>
    <dbReference type="NCBI Taxonomy" id="476202"/>
    <lineage>
        <taxon>Eukaryota</taxon>
        <taxon>Sar</taxon>
        <taxon>Alveolata</taxon>
        <taxon>Apicomplexa</taxon>
        <taxon>Aconoidasida</taxon>
        <taxon>Nephromycida</taxon>
        <taxon>Cardiosporidium</taxon>
    </lineage>
</organism>
<proteinExistence type="predicted"/>
<name>A0ABQ7JAL6_9APIC</name>